<keyword evidence="6" id="KW-0106">Calcium</keyword>
<dbReference type="Pfam" id="PF00168">
    <property type="entry name" value="C2"/>
    <property type="match status" value="2"/>
</dbReference>
<dbReference type="Proteomes" id="UP000288716">
    <property type="component" value="Unassembled WGS sequence"/>
</dbReference>
<keyword evidence="8" id="KW-0445">Lipid transport</keyword>
<keyword evidence="3 12" id="KW-0812">Transmembrane</keyword>
<comment type="caution">
    <text evidence="15">The sequence shown here is derived from an EMBL/GenBank/DDBJ whole genome shotgun (WGS) entry which is preliminary data.</text>
</comment>
<dbReference type="PROSITE" id="PS51847">
    <property type="entry name" value="SMP"/>
    <property type="match status" value="1"/>
</dbReference>
<evidence type="ECO:0000256" key="7">
    <source>
        <dbReference type="ARBA" id="ARBA00022989"/>
    </source>
</evidence>
<dbReference type="CDD" id="cd21670">
    <property type="entry name" value="SMP_ESyt"/>
    <property type="match status" value="1"/>
</dbReference>
<feature type="domain" description="C2" evidence="13">
    <location>
        <begin position="305"/>
        <end position="437"/>
    </location>
</feature>
<keyword evidence="5" id="KW-0677">Repeat</keyword>
<keyword evidence="2" id="KW-0813">Transport</keyword>
<evidence type="ECO:0000256" key="8">
    <source>
        <dbReference type="ARBA" id="ARBA00023055"/>
    </source>
</evidence>
<dbReference type="GO" id="GO:0035091">
    <property type="term" value="F:phosphatidylinositol binding"/>
    <property type="evidence" value="ECO:0007669"/>
    <property type="project" value="TreeGrafter"/>
</dbReference>
<dbReference type="OrthoDB" id="6511916at2759"/>
<keyword evidence="9" id="KW-0446">Lipid-binding</keyword>
<evidence type="ECO:0000256" key="9">
    <source>
        <dbReference type="ARBA" id="ARBA00023121"/>
    </source>
</evidence>
<dbReference type="PROSITE" id="PS50004">
    <property type="entry name" value="C2"/>
    <property type="match status" value="1"/>
</dbReference>
<dbReference type="GO" id="GO:0006869">
    <property type="term" value="P:lipid transport"/>
    <property type="evidence" value="ECO:0007669"/>
    <property type="project" value="UniProtKB-KW"/>
</dbReference>
<evidence type="ECO:0000256" key="2">
    <source>
        <dbReference type="ARBA" id="ARBA00022448"/>
    </source>
</evidence>
<evidence type="ECO:0000256" key="11">
    <source>
        <dbReference type="SAM" id="MobiDB-lite"/>
    </source>
</evidence>
<dbReference type="InterPro" id="IPR051634">
    <property type="entry name" value="Extended_Synaptotagmin"/>
</dbReference>
<evidence type="ECO:0000256" key="3">
    <source>
        <dbReference type="ARBA" id="ARBA00022692"/>
    </source>
</evidence>
<dbReference type="GO" id="GO:0008429">
    <property type="term" value="F:phosphatidylethanolamine binding"/>
    <property type="evidence" value="ECO:0007669"/>
    <property type="project" value="TreeGrafter"/>
</dbReference>
<evidence type="ECO:0000313" key="15">
    <source>
        <dbReference type="EMBL" id="RWS26628.1"/>
    </source>
</evidence>
<comment type="subcellular location">
    <subcellularLocation>
        <location evidence="1">Membrane</location>
    </subcellularLocation>
</comment>
<dbReference type="GO" id="GO:0005509">
    <property type="term" value="F:calcium ion binding"/>
    <property type="evidence" value="ECO:0007669"/>
    <property type="project" value="TreeGrafter"/>
</dbReference>
<dbReference type="EMBL" id="NCKV01002602">
    <property type="protein sequence ID" value="RWS26628.1"/>
    <property type="molecule type" value="Genomic_DNA"/>
</dbReference>
<dbReference type="Pfam" id="PF17047">
    <property type="entry name" value="SMP_LBD"/>
    <property type="match status" value="1"/>
</dbReference>
<dbReference type="GO" id="GO:0005544">
    <property type="term" value="F:calcium-dependent phospholipid binding"/>
    <property type="evidence" value="ECO:0007669"/>
    <property type="project" value="TreeGrafter"/>
</dbReference>
<protein>
    <submittedName>
        <fullName evidence="15">Extended synaptotagmin-2-like protein</fullName>
    </submittedName>
</protein>
<proteinExistence type="predicted"/>
<dbReference type="InterPro" id="IPR000008">
    <property type="entry name" value="C2_dom"/>
</dbReference>
<feature type="compositionally biased region" description="Basic residues" evidence="11">
    <location>
        <begin position="851"/>
        <end position="864"/>
    </location>
</feature>
<evidence type="ECO:0000256" key="4">
    <source>
        <dbReference type="ARBA" id="ARBA00022723"/>
    </source>
</evidence>
<accession>A0A443SGH6</accession>
<dbReference type="GO" id="GO:0005789">
    <property type="term" value="C:endoplasmic reticulum membrane"/>
    <property type="evidence" value="ECO:0007669"/>
    <property type="project" value="TreeGrafter"/>
</dbReference>
<evidence type="ECO:0000256" key="6">
    <source>
        <dbReference type="ARBA" id="ARBA00022837"/>
    </source>
</evidence>
<dbReference type="AlphaFoldDB" id="A0A443SGH6"/>
<gene>
    <name evidence="15" type="ORF">B4U80_12957</name>
</gene>
<dbReference type="SUPFAM" id="SSF49562">
    <property type="entry name" value="C2 domain (Calcium/lipid-binding domain, CaLB)"/>
    <property type="match status" value="2"/>
</dbReference>
<evidence type="ECO:0000313" key="16">
    <source>
        <dbReference type="Proteomes" id="UP000288716"/>
    </source>
</evidence>
<dbReference type="PANTHER" id="PTHR45761:SF1">
    <property type="entry name" value="EXTENDED SYNAPTOTAGMIN-LIKE PROTEIN 2, ISOFORM C"/>
    <property type="match status" value="1"/>
</dbReference>
<evidence type="ECO:0000259" key="14">
    <source>
        <dbReference type="PROSITE" id="PS51847"/>
    </source>
</evidence>
<feature type="transmembrane region" description="Helical" evidence="12">
    <location>
        <begin position="54"/>
        <end position="85"/>
    </location>
</feature>
<evidence type="ECO:0000256" key="5">
    <source>
        <dbReference type="ARBA" id="ARBA00022737"/>
    </source>
</evidence>
<dbReference type="InterPro" id="IPR039010">
    <property type="entry name" value="Synaptotagmin_SMP"/>
</dbReference>
<evidence type="ECO:0000256" key="1">
    <source>
        <dbReference type="ARBA" id="ARBA00004370"/>
    </source>
</evidence>
<keyword evidence="10 12" id="KW-0472">Membrane</keyword>
<feature type="compositionally biased region" description="Basic and acidic residues" evidence="11">
    <location>
        <begin position="809"/>
        <end position="850"/>
    </location>
</feature>
<reference evidence="15 16" key="1">
    <citation type="journal article" date="2018" name="Gigascience">
        <title>Genomes of trombidid mites reveal novel predicted allergens and laterally-transferred genes associated with secondary metabolism.</title>
        <authorList>
            <person name="Dong X."/>
            <person name="Chaisiri K."/>
            <person name="Xia D."/>
            <person name="Armstrong S.D."/>
            <person name="Fang Y."/>
            <person name="Donnelly M.J."/>
            <person name="Kadowaki T."/>
            <person name="McGarry J.W."/>
            <person name="Darby A.C."/>
            <person name="Makepeace B.L."/>
        </authorList>
    </citation>
    <scope>NUCLEOTIDE SEQUENCE [LARGE SCALE GENOMIC DNA]</scope>
    <source>
        <strain evidence="15">UoL-UT</strain>
    </source>
</reference>
<dbReference type="VEuPathDB" id="VectorBase:LDEU005412"/>
<keyword evidence="4" id="KW-0479">Metal-binding</keyword>
<dbReference type="GO" id="GO:0031210">
    <property type="term" value="F:phosphatidylcholine binding"/>
    <property type="evidence" value="ECO:0007669"/>
    <property type="project" value="TreeGrafter"/>
</dbReference>
<dbReference type="SMART" id="SM00239">
    <property type="entry name" value="C2"/>
    <property type="match status" value="1"/>
</dbReference>
<evidence type="ECO:0000256" key="12">
    <source>
        <dbReference type="SAM" id="Phobius"/>
    </source>
</evidence>
<dbReference type="InterPro" id="IPR031468">
    <property type="entry name" value="SMP_LBD"/>
</dbReference>
<dbReference type="InterPro" id="IPR035892">
    <property type="entry name" value="C2_domain_sf"/>
</dbReference>
<dbReference type="STRING" id="299467.A0A443SGH6"/>
<evidence type="ECO:0000256" key="10">
    <source>
        <dbReference type="ARBA" id="ARBA00023136"/>
    </source>
</evidence>
<organism evidence="15 16">
    <name type="scientific">Leptotrombidium deliense</name>
    <dbReference type="NCBI Taxonomy" id="299467"/>
    <lineage>
        <taxon>Eukaryota</taxon>
        <taxon>Metazoa</taxon>
        <taxon>Ecdysozoa</taxon>
        <taxon>Arthropoda</taxon>
        <taxon>Chelicerata</taxon>
        <taxon>Arachnida</taxon>
        <taxon>Acari</taxon>
        <taxon>Acariformes</taxon>
        <taxon>Trombidiformes</taxon>
        <taxon>Prostigmata</taxon>
        <taxon>Anystina</taxon>
        <taxon>Parasitengona</taxon>
        <taxon>Trombiculoidea</taxon>
        <taxon>Trombiculidae</taxon>
        <taxon>Leptotrombidium</taxon>
    </lineage>
</organism>
<dbReference type="CDD" id="cd00030">
    <property type="entry name" value="C2"/>
    <property type="match status" value="1"/>
</dbReference>
<name>A0A443SGH6_9ACAR</name>
<keyword evidence="7 12" id="KW-1133">Transmembrane helix</keyword>
<dbReference type="PANTHER" id="PTHR45761">
    <property type="entry name" value="EXTENDED SYNAPTOTAGMIN-LIKE PROTEIN 2, ISOFORM C"/>
    <property type="match status" value="1"/>
</dbReference>
<feature type="domain" description="SMP-LTD" evidence="14">
    <location>
        <begin position="130"/>
        <end position="314"/>
    </location>
</feature>
<keyword evidence="16" id="KW-1185">Reference proteome</keyword>
<sequence length="864" mass="99248">MSKADKVPSHIPPKSHISEDHIEFQKNTFTKGIDQYLIPFRARFLHELTSPKTYVMLICFIGGMLLAGGHLFSGLFLSLFPLYIVKRLDQRERKQNVDKCVAAISSDPELRNMFLTLMNAPQAMHTMDDKFEKAEWLNDIVKRIWPYYNGTVQSEIDRKGYTAKSESNKGFNIGSGHVVYFERFTLGDKPPVITHIGINKAATRLNEELVIELKMLYFGNCLLSFTKKTLGCITIKGGVKDIYFRGNARVVLRPLITESPYFGGLSFCLLERPIIDYDGINLANLADNKLFKNFLLSYIESILVDPNKLHFSFSHDPEITRKLKFSAPLYLCHFQIYEAENLPKMDLGKFFLFNGLADPFCLIRVGSSQFETQIVFNSINPYWGETHSAPVQDIYDQFKIDIYDKDALSADDFIGSVEFQIKDVVGEEEPHGKDKWVPIGKCISVEAQVPSPVIQLKFGGQTKQTQPKSTDKPKEKKIPFVFEESYHFMCNNPDQDVLDITIVDSQGTNFTKFARVDILRDDIIGTVAVHMSEVITEPTKQMIVEKKYEILKGTHPRGRMRLYLSFQIVDIEKCTQIYKNLQDPVYIKASAYQATSETSFFGRLLLQPRESLRHPIKTLLTLKHTTIPFVSHKPVAVIDDMSPAPPNVKNDCHVKIRVKWPERTNLHFEVLRVVNIPSVYSDAKHQFSITVKIGQAKTNIQRSHIRGRLRAFKGTFQSKKTQRYFHPSTEVQRDDRSVIINERLTFKIDPEVALENYEVHILLHAHTRMNICCSEKSVVASIIDKIPPVSHRSDPIERWIRLSGYSSKAGEEKQTKDIIEVTHKAEPEQKTKAESVLKEKTEKVETDRKDKQKKRKHRKRKLKN</sequence>
<evidence type="ECO:0000259" key="13">
    <source>
        <dbReference type="PROSITE" id="PS50004"/>
    </source>
</evidence>
<dbReference type="Gene3D" id="2.60.40.150">
    <property type="entry name" value="C2 domain"/>
    <property type="match status" value="2"/>
</dbReference>
<feature type="region of interest" description="Disordered" evidence="11">
    <location>
        <begin position="809"/>
        <end position="864"/>
    </location>
</feature>